<gene>
    <name evidence="2" type="ORF">G2W53_012147</name>
</gene>
<evidence type="ECO:0000313" key="3">
    <source>
        <dbReference type="Proteomes" id="UP000634136"/>
    </source>
</evidence>
<dbReference type="Proteomes" id="UP000634136">
    <property type="component" value="Unassembled WGS sequence"/>
</dbReference>
<dbReference type="EMBL" id="JAAIUW010000005">
    <property type="protein sequence ID" value="KAF7829814.1"/>
    <property type="molecule type" value="Genomic_DNA"/>
</dbReference>
<keyword evidence="3" id="KW-1185">Reference proteome</keyword>
<protein>
    <submittedName>
        <fullName evidence="2">Uncharacterized protein</fullName>
    </submittedName>
</protein>
<organism evidence="2 3">
    <name type="scientific">Senna tora</name>
    <dbReference type="NCBI Taxonomy" id="362788"/>
    <lineage>
        <taxon>Eukaryota</taxon>
        <taxon>Viridiplantae</taxon>
        <taxon>Streptophyta</taxon>
        <taxon>Embryophyta</taxon>
        <taxon>Tracheophyta</taxon>
        <taxon>Spermatophyta</taxon>
        <taxon>Magnoliopsida</taxon>
        <taxon>eudicotyledons</taxon>
        <taxon>Gunneridae</taxon>
        <taxon>Pentapetalae</taxon>
        <taxon>rosids</taxon>
        <taxon>fabids</taxon>
        <taxon>Fabales</taxon>
        <taxon>Fabaceae</taxon>
        <taxon>Caesalpinioideae</taxon>
        <taxon>Cassia clade</taxon>
        <taxon>Senna</taxon>
    </lineage>
</organism>
<dbReference type="AlphaFoldDB" id="A0A834U3P0"/>
<reference evidence="2" key="1">
    <citation type="submission" date="2020-09" db="EMBL/GenBank/DDBJ databases">
        <title>Genome-Enabled Discovery of Anthraquinone Biosynthesis in Senna tora.</title>
        <authorList>
            <person name="Kang S.-H."/>
            <person name="Pandey R.P."/>
            <person name="Lee C.-M."/>
            <person name="Sim J.-S."/>
            <person name="Jeong J.-T."/>
            <person name="Choi B.-S."/>
            <person name="Jung M."/>
            <person name="Ginzburg D."/>
            <person name="Zhao K."/>
            <person name="Won S.Y."/>
            <person name="Oh T.-J."/>
            <person name="Yu Y."/>
            <person name="Kim N.-H."/>
            <person name="Lee O.R."/>
            <person name="Lee T.-H."/>
            <person name="Bashyal P."/>
            <person name="Kim T.-S."/>
            <person name="Lee W.-H."/>
            <person name="Kawkins C."/>
            <person name="Kim C.-K."/>
            <person name="Kim J.S."/>
            <person name="Ahn B.O."/>
            <person name="Rhee S.Y."/>
            <person name="Sohng J.K."/>
        </authorList>
    </citation>
    <scope>NUCLEOTIDE SEQUENCE</scope>
    <source>
        <tissue evidence="2">Leaf</tissue>
    </source>
</reference>
<feature type="compositionally biased region" description="Polar residues" evidence="1">
    <location>
        <begin position="20"/>
        <end position="32"/>
    </location>
</feature>
<evidence type="ECO:0000313" key="2">
    <source>
        <dbReference type="EMBL" id="KAF7829814.1"/>
    </source>
</evidence>
<name>A0A834U3P0_9FABA</name>
<accession>A0A834U3P0</accession>
<sequence>MRSRRRLHANPEATGPNRLAPQSKTNVVSSDQITSCGLSTRTHHTSLLNTCPSASAQKP</sequence>
<feature type="region of interest" description="Disordered" evidence="1">
    <location>
        <begin position="1"/>
        <end position="32"/>
    </location>
</feature>
<proteinExistence type="predicted"/>
<evidence type="ECO:0000256" key="1">
    <source>
        <dbReference type="SAM" id="MobiDB-lite"/>
    </source>
</evidence>
<comment type="caution">
    <text evidence="2">The sequence shown here is derived from an EMBL/GenBank/DDBJ whole genome shotgun (WGS) entry which is preliminary data.</text>
</comment>